<organism evidence="2 3">
    <name type="scientific">Salipiger mucosus DSM 16094</name>
    <dbReference type="NCBI Taxonomy" id="1123237"/>
    <lineage>
        <taxon>Bacteria</taxon>
        <taxon>Pseudomonadati</taxon>
        <taxon>Pseudomonadota</taxon>
        <taxon>Alphaproteobacteria</taxon>
        <taxon>Rhodobacterales</taxon>
        <taxon>Roseobacteraceae</taxon>
        <taxon>Salipiger</taxon>
    </lineage>
</organism>
<dbReference type="InterPro" id="IPR029058">
    <property type="entry name" value="AB_hydrolase_fold"/>
</dbReference>
<feature type="domain" description="AB hydrolase-1" evidence="1">
    <location>
        <begin position="5"/>
        <end position="228"/>
    </location>
</feature>
<comment type="caution">
    <text evidence="2">The sequence shown here is derived from an EMBL/GenBank/DDBJ whole genome shotgun (WGS) entry which is preliminary data.</text>
</comment>
<dbReference type="Pfam" id="PF12697">
    <property type="entry name" value="Abhydrolase_6"/>
    <property type="match status" value="1"/>
</dbReference>
<dbReference type="PANTHER" id="PTHR10992:SF1086">
    <property type="entry name" value="AB HYDROLASE-1 DOMAIN-CONTAINING PROTEIN"/>
    <property type="match status" value="1"/>
</dbReference>
<dbReference type="Proteomes" id="UP000015347">
    <property type="component" value="Unassembled WGS sequence"/>
</dbReference>
<name>S9QWN0_9RHOB</name>
<sequence length="237" mass="25469">MTRMLLVHGSAHGAWCWRDVIPELEALGHEGRAIDLPSHGADPTPPETVGLEDYVQAILDALDGPTMVVAHSMGGVPMTQAADRAPELFERLVYLCAYMPGDGDSVASMRRAGPRQPLAPAIMRDPGGVTMRFDPALAREVFYHDCSDAAVAFALDHLTPQAIRPQQEPVSLTGRVESLQRSYIVCGEDGAIPPEYQRSMAAALPPAQVHERPWSHSPFLGDPKALAALLDHIAAAG</sequence>
<keyword evidence="3" id="KW-1185">Reference proteome</keyword>
<accession>S9QWN0</accession>
<dbReference type="HOGENOM" id="CLU_046066_0_2_5"/>
<reference evidence="3" key="1">
    <citation type="journal article" date="2014" name="Stand. Genomic Sci.">
        <title>Genome sequence of the exopolysaccharide-producing Salipiger mucosus type strain (DSM 16094(T)), a moderately halophilic member of the Roseobacter clade.</title>
        <authorList>
            <person name="Riedel T."/>
            <person name="Spring S."/>
            <person name="Fiebig A."/>
            <person name="Petersen J."/>
            <person name="Kyrpides N.C."/>
            <person name="Goker M."/>
            <person name="Klenk H.P."/>
        </authorList>
    </citation>
    <scope>NUCLEOTIDE SEQUENCE [LARGE SCALE GENOMIC DNA]</scope>
    <source>
        <strain evidence="3">DSM 16094</strain>
    </source>
</reference>
<dbReference type="OrthoDB" id="9814966at2"/>
<gene>
    <name evidence="2" type="ORF">Salmuc_01903</name>
</gene>
<proteinExistence type="predicted"/>
<dbReference type="SUPFAM" id="SSF53474">
    <property type="entry name" value="alpha/beta-Hydrolases"/>
    <property type="match status" value="1"/>
</dbReference>
<dbReference type="AlphaFoldDB" id="S9QWN0"/>
<dbReference type="GO" id="GO:0080032">
    <property type="term" value="F:methyl jasmonate esterase activity"/>
    <property type="evidence" value="ECO:0007669"/>
    <property type="project" value="TreeGrafter"/>
</dbReference>
<dbReference type="InterPro" id="IPR000073">
    <property type="entry name" value="AB_hydrolase_1"/>
</dbReference>
<dbReference type="GO" id="GO:0080030">
    <property type="term" value="F:methyl indole-3-acetate esterase activity"/>
    <property type="evidence" value="ECO:0007669"/>
    <property type="project" value="TreeGrafter"/>
</dbReference>
<protein>
    <submittedName>
        <fullName evidence="2">Esterase EstC, putative</fullName>
    </submittedName>
</protein>
<dbReference type="eggNOG" id="COG2267">
    <property type="taxonomic scope" value="Bacteria"/>
</dbReference>
<evidence type="ECO:0000313" key="3">
    <source>
        <dbReference type="Proteomes" id="UP000015347"/>
    </source>
</evidence>
<evidence type="ECO:0000259" key="1">
    <source>
        <dbReference type="Pfam" id="PF12697"/>
    </source>
</evidence>
<dbReference type="RefSeq" id="WP_021119734.1">
    <property type="nucleotide sequence ID" value="NZ_KE557273.1"/>
</dbReference>
<dbReference type="InterPro" id="IPR045889">
    <property type="entry name" value="MES/HNL"/>
</dbReference>
<dbReference type="PANTHER" id="PTHR10992">
    <property type="entry name" value="METHYLESTERASE FAMILY MEMBER"/>
    <property type="match status" value="1"/>
</dbReference>
<dbReference type="STRING" id="1123237.Salmuc_01903"/>
<dbReference type="Gene3D" id="3.40.50.1820">
    <property type="entry name" value="alpha/beta hydrolase"/>
    <property type="match status" value="1"/>
</dbReference>
<dbReference type="EMBL" id="APVH01000007">
    <property type="protein sequence ID" value="EPX85806.1"/>
    <property type="molecule type" value="Genomic_DNA"/>
</dbReference>
<evidence type="ECO:0000313" key="2">
    <source>
        <dbReference type="EMBL" id="EPX85806.1"/>
    </source>
</evidence>